<feature type="domain" description="Brix" evidence="6">
    <location>
        <begin position="52"/>
        <end position="267"/>
    </location>
</feature>
<comment type="similarity">
    <text evidence="2">Belongs to the BRX1 family.</text>
</comment>
<accession>A0AAD3D7F2</accession>
<dbReference type="Pfam" id="PF04427">
    <property type="entry name" value="Brix"/>
    <property type="match status" value="1"/>
</dbReference>
<evidence type="ECO:0000256" key="3">
    <source>
        <dbReference type="ARBA" id="ARBA00022517"/>
    </source>
</evidence>
<evidence type="ECO:0000259" key="6">
    <source>
        <dbReference type="PROSITE" id="PS50833"/>
    </source>
</evidence>
<protein>
    <submittedName>
        <fullName evidence="7">Brix-domain-containing protein</fullName>
    </submittedName>
</protein>
<evidence type="ECO:0000313" key="8">
    <source>
        <dbReference type="Proteomes" id="UP001054902"/>
    </source>
</evidence>
<dbReference type="Proteomes" id="UP001054902">
    <property type="component" value="Unassembled WGS sequence"/>
</dbReference>
<sequence>MSSNKRQKKQVILADDSDSESSTASEPAQLITTSTPKPAYKFESDGRYHNKQRCLVICSRGITSRYRHFLEDLKTLIPHHKRESKLDASKNDKGGIGQAINDICEMRGCNSVCFLEMRKRQDAYLWLGKTGSELGPSAKFLIENVHTMDELKLTGNCMKGSRPILTFDEGFENANELKLIKCLLIDVFGTPRGHPKSKPFVDRVMSFYYCDGKIWVRNYQIVEEHASNAKEANTEKKLTGSDMKTSLVEIGPRFVMNPIRVFRGSFGGQTLYQNSDFVSPNAIRAENNRGKGLEYESRKMHQKKRKERDESIVVPEDPLDSVFK</sequence>
<feature type="compositionally biased region" description="Basic and acidic residues" evidence="5">
    <location>
        <begin position="288"/>
        <end position="299"/>
    </location>
</feature>
<keyword evidence="8" id="KW-1185">Reference proteome</keyword>
<keyword evidence="4" id="KW-0539">Nucleus</keyword>
<dbReference type="PANTHER" id="PTHR13634">
    <property type="entry name" value="RIBOSOME BIOGENESIS PROTEIN BRIX"/>
    <property type="match status" value="1"/>
</dbReference>
<dbReference type="GO" id="GO:0019843">
    <property type="term" value="F:rRNA binding"/>
    <property type="evidence" value="ECO:0007669"/>
    <property type="project" value="InterPro"/>
</dbReference>
<dbReference type="EMBL" id="BLLK01000062">
    <property type="protein sequence ID" value="GFH59228.1"/>
    <property type="molecule type" value="Genomic_DNA"/>
</dbReference>
<dbReference type="GO" id="GO:0000027">
    <property type="term" value="P:ribosomal large subunit assembly"/>
    <property type="evidence" value="ECO:0007669"/>
    <property type="project" value="TreeGrafter"/>
</dbReference>
<feature type="region of interest" description="Disordered" evidence="5">
    <location>
        <begin position="288"/>
        <end position="324"/>
    </location>
</feature>
<feature type="region of interest" description="Disordered" evidence="5">
    <location>
        <begin position="1"/>
        <end position="35"/>
    </location>
</feature>
<proteinExistence type="inferred from homology"/>
<dbReference type="GO" id="GO:0005730">
    <property type="term" value="C:nucleolus"/>
    <property type="evidence" value="ECO:0007669"/>
    <property type="project" value="UniProtKB-SubCell"/>
</dbReference>
<organism evidence="7 8">
    <name type="scientific">Chaetoceros tenuissimus</name>
    <dbReference type="NCBI Taxonomy" id="426638"/>
    <lineage>
        <taxon>Eukaryota</taxon>
        <taxon>Sar</taxon>
        <taxon>Stramenopiles</taxon>
        <taxon>Ochrophyta</taxon>
        <taxon>Bacillariophyta</taxon>
        <taxon>Coscinodiscophyceae</taxon>
        <taxon>Chaetocerotophycidae</taxon>
        <taxon>Chaetocerotales</taxon>
        <taxon>Chaetocerotaceae</taxon>
        <taxon>Chaetoceros</taxon>
    </lineage>
</organism>
<reference evidence="7 8" key="1">
    <citation type="journal article" date="2021" name="Sci. Rep.">
        <title>The genome of the diatom Chaetoceros tenuissimus carries an ancient integrated fragment of an extant virus.</title>
        <authorList>
            <person name="Hongo Y."/>
            <person name="Kimura K."/>
            <person name="Takaki Y."/>
            <person name="Yoshida Y."/>
            <person name="Baba S."/>
            <person name="Kobayashi G."/>
            <person name="Nagasaki K."/>
            <person name="Hano T."/>
            <person name="Tomaru Y."/>
        </authorList>
    </citation>
    <scope>NUCLEOTIDE SEQUENCE [LARGE SCALE GENOMIC DNA]</scope>
    <source>
        <strain evidence="7 8">NIES-3715</strain>
    </source>
</reference>
<dbReference type="InterPro" id="IPR026532">
    <property type="entry name" value="BRX1"/>
</dbReference>
<dbReference type="SMART" id="SM00879">
    <property type="entry name" value="Brix"/>
    <property type="match status" value="1"/>
</dbReference>
<evidence type="ECO:0000256" key="1">
    <source>
        <dbReference type="ARBA" id="ARBA00004604"/>
    </source>
</evidence>
<evidence type="ECO:0000313" key="7">
    <source>
        <dbReference type="EMBL" id="GFH59228.1"/>
    </source>
</evidence>
<dbReference type="SUPFAM" id="SSF52954">
    <property type="entry name" value="Class II aaRS ABD-related"/>
    <property type="match status" value="1"/>
</dbReference>
<evidence type="ECO:0000256" key="2">
    <source>
        <dbReference type="ARBA" id="ARBA00006369"/>
    </source>
</evidence>
<dbReference type="InterPro" id="IPR007109">
    <property type="entry name" value="Brix"/>
</dbReference>
<name>A0AAD3D7F2_9STRA</name>
<evidence type="ECO:0000256" key="5">
    <source>
        <dbReference type="SAM" id="MobiDB-lite"/>
    </source>
</evidence>
<comment type="subcellular location">
    <subcellularLocation>
        <location evidence="1">Nucleus</location>
        <location evidence="1">Nucleolus</location>
    </subcellularLocation>
</comment>
<dbReference type="GO" id="GO:0006364">
    <property type="term" value="P:rRNA processing"/>
    <property type="evidence" value="ECO:0007669"/>
    <property type="project" value="InterPro"/>
</dbReference>
<dbReference type="AlphaFoldDB" id="A0AAD3D7F2"/>
<dbReference type="PROSITE" id="PS50833">
    <property type="entry name" value="BRIX"/>
    <property type="match status" value="1"/>
</dbReference>
<evidence type="ECO:0000256" key="4">
    <source>
        <dbReference type="ARBA" id="ARBA00023242"/>
    </source>
</evidence>
<comment type="caution">
    <text evidence="7">The sequence shown here is derived from an EMBL/GenBank/DDBJ whole genome shotgun (WGS) entry which is preliminary data.</text>
</comment>
<gene>
    <name evidence="7" type="ORF">CTEN210_15704</name>
</gene>
<keyword evidence="3" id="KW-0690">Ribosome biogenesis</keyword>
<dbReference type="PANTHER" id="PTHR13634:SF0">
    <property type="entry name" value="RIBOSOME BIOGENESIS PROTEIN BRX1 HOMOLOG"/>
    <property type="match status" value="1"/>
</dbReference>